<dbReference type="EMBL" id="CP119316">
    <property type="protein sequence ID" value="WEK46320.1"/>
    <property type="molecule type" value="Genomic_DNA"/>
</dbReference>
<dbReference type="SUPFAM" id="SSF63829">
    <property type="entry name" value="Calcium-dependent phosphotriesterase"/>
    <property type="match status" value="1"/>
</dbReference>
<evidence type="ECO:0008006" key="4">
    <source>
        <dbReference type="Google" id="ProtNLM"/>
    </source>
</evidence>
<proteinExistence type="predicted"/>
<accession>A0AAJ5X297</accession>
<dbReference type="Gene3D" id="2.130.10.10">
    <property type="entry name" value="YVTN repeat-like/Quinoprotein amine dehydrogenase"/>
    <property type="match status" value="1"/>
</dbReference>
<dbReference type="InterPro" id="IPR053224">
    <property type="entry name" value="Sensory_adhesion_molecule"/>
</dbReference>
<evidence type="ECO:0000256" key="1">
    <source>
        <dbReference type="SAM" id="SignalP"/>
    </source>
</evidence>
<gene>
    <name evidence="2" type="ORF">P0Y56_15095</name>
</gene>
<organism evidence="2 3">
    <name type="scientific">Candidatus Andeanibacterium colombiense</name>
    <dbReference type="NCBI Taxonomy" id="3121345"/>
    <lineage>
        <taxon>Bacteria</taxon>
        <taxon>Pseudomonadati</taxon>
        <taxon>Pseudomonadota</taxon>
        <taxon>Alphaproteobacteria</taxon>
        <taxon>Sphingomonadales</taxon>
        <taxon>Sphingomonadaceae</taxon>
        <taxon>Candidatus Andeanibacterium</taxon>
    </lineage>
</organism>
<dbReference type="Pfam" id="PF20067">
    <property type="entry name" value="SSL_N"/>
    <property type="match status" value="1"/>
</dbReference>
<dbReference type="PANTHER" id="PTHR31460:SF3">
    <property type="entry name" value="MESOCENTIN"/>
    <property type="match status" value="1"/>
</dbReference>
<evidence type="ECO:0000313" key="3">
    <source>
        <dbReference type="Proteomes" id="UP001218362"/>
    </source>
</evidence>
<name>A0AAJ5X297_9SPHN</name>
<dbReference type="InterPro" id="IPR015943">
    <property type="entry name" value="WD40/YVTN_repeat-like_dom_sf"/>
</dbReference>
<dbReference type="KEGG" id="acob:P0Y56_15095"/>
<protein>
    <recommendedName>
        <fullName evidence="4">Sugar lactone lactonase YvrE</fullName>
    </recommendedName>
</protein>
<evidence type="ECO:0000313" key="2">
    <source>
        <dbReference type="EMBL" id="WEK46320.1"/>
    </source>
</evidence>
<keyword evidence="1" id="KW-0732">Signal</keyword>
<sequence>MGKTGLAMLAAGSMALSACAAHGRVVGTIPLPPQVEYPEGIAADAQGRLYVASAADGIVLRMRRRGGSAEVLSGPGRIVAVDPQLFPEMLGLKLDDLGRLWIMGGRTGKISVLDANSGKLLDQFTVTGEGSTLNDAVVLPDGAYVTDTARPILWRLARDGTEVGGPTPWIDFTGTPLQYGPGRNLNGIVADPSGRYLIVIQMDKGLLFRIDTASKEVTPIAVVGGAITNGDGLVLDGRLLYIARQAEGEIATIRLAPDFLSGEVVSRFRDPALTWLATAAKVGDELLVVDSQFNRHAAGNPVKPFSLVAIPIEKLRGD</sequence>
<reference evidence="2" key="1">
    <citation type="submission" date="2023-03" db="EMBL/GenBank/DDBJ databases">
        <title>Andean soil-derived lignocellulolytic bacterial consortium as a source of novel taxa and putative plastic-active enzymes.</title>
        <authorList>
            <person name="Diaz-Garcia L."/>
            <person name="Chuvochina M."/>
            <person name="Feuerriegel G."/>
            <person name="Bunk B."/>
            <person name="Sproer C."/>
            <person name="Streit W.R."/>
            <person name="Rodriguez L.M."/>
            <person name="Overmann J."/>
            <person name="Jimenez D.J."/>
        </authorList>
    </citation>
    <scope>NUCLEOTIDE SEQUENCE</scope>
    <source>
        <strain evidence="2">MAG 26</strain>
    </source>
</reference>
<dbReference type="PANTHER" id="PTHR31460">
    <property type="match status" value="1"/>
</dbReference>
<feature type="chain" id="PRO_5042492330" description="Sugar lactone lactonase YvrE" evidence="1">
    <location>
        <begin position="21"/>
        <end position="318"/>
    </location>
</feature>
<dbReference type="AlphaFoldDB" id="A0AAJ5X297"/>
<feature type="signal peptide" evidence="1">
    <location>
        <begin position="1"/>
        <end position="20"/>
    </location>
</feature>
<dbReference type="Proteomes" id="UP001218362">
    <property type="component" value="Chromosome"/>
</dbReference>